<dbReference type="InterPro" id="IPR000835">
    <property type="entry name" value="HTH_MarR-typ"/>
</dbReference>
<dbReference type="SUPFAM" id="SSF46785">
    <property type="entry name" value="Winged helix' DNA-binding domain"/>
    <property type="match status" value="1"/>
</dbReference>
<dbReference type="RefSeq" id="WP_146684475.1">
    <property type="nucleotide sequence ID" value="NZ_CP019646.1"/>
</dbReference>
<comment type="similarity">
    <text evidence="1">Belongs to the ROK (NagC/XylR) family.</text>
</comment>
<keyword evidence="4" id="KW-1185">Reference proteome</keyword>
<dbReference type="OrthoDB" id="9795247at2"/>
<dbReference type="InterPro" id="IPR036390">
    <property type="entry name" value="WH_DNA-bd_sf"/>
</dbReference>
<dbReference type="Gene3D" id="3.30.420.40">
    <property type="match status" value="2"/>
</dbReference>
<dbReference type="Proteomes" id="UP000188181">
    <property type="component" value="Chromosome"/>
</dbReference>
<dbReference type="Pfam" id="PF01047">
    <property type="entry name" value="MarR"/>
    <property type="match status" value="1"/>
</dbReference>
<accession>A0A1Q2MHT0</accession>
<gene>
    <name evidence="3" type="primary">nagC</name>
    <name evidence="3" type="ORF">SMSP2_02647</name>
</gene>
<dbReference type="GO" id="GO:0003700">
    <property type="term" value="F:DNA-binding transcription factor activity"/>
    <property type="evidence" value="ECO:0007669"/>
    <property type="project" value="InterPro"/>
</dbReference>
<evidence type="ECO:0000259" key="2">
    <source>
        <dbReference type="Pfam" id="PF01047"/>
    </source>
</evidence>
<dbReference type="PANTHER" id="PTHR18964">
    <property type="entry name" value="ROK (REPRESSOR, ORF, KINASE) FAMILY"/>
    <property type="match status" value="1"/>
</dbReference>
<name>A0A1Q2MHT0_9BACT</name>
<dbReference type="InterPro" id="IPR036388">
    <property type="entry name" value="WH-like_DNA-bd_sf"/>
</dbReference>
<proteinExistence type="inferred from homology"/>
<protein>
    <submittedName>
        <fullName evidence="3">N-acetylglucosamine repressor</fullName>
    </submittedName>
</protein>
<dbReference type="STRING" id="1851148.SMSP2_02647"/>
<feature type="domain" description="HTH marR-type" evidence="2">
    <location>
        <begin position="15"/>
        <end position="66"/>
    </location>
</feature>
<dbReference type="KEGG" id="pbas:SMSP2_02647"/>
<evidence type="ECO:0000256" key="1">
    <source>
        <dbReference type="ARBA" id="ARBA00006479"/>
    </source>
</evidence>
<dbReference type="AlphaFoldDB" id="A0A1Q2MHT0"/>
<dbReference type="Gene3D" id="1.10.10.10">
    <property type="entry name" value="Winged helix-like DNA-binding domain superfamily/Winged helix DNA-binding domain"/>
    <property type="match status" value="1"/>
</dbReference>
<organism evidence="3 4">
    <name type="scientific">Limihaloglobus sulfuriphilus</name>
    <dbReference type="NCBI Taxonomy" id="1851148"/>
    <lineage>
        <taxon>Bacteria</taxon>
        <taxon>Pseudomonadati</taxon>
        <taxon>Planctomycetota</taxon>
        <taxon>Phycisphaerae</taxon>
        <taxon>Sedimentisphaerales</taxon>
        <taxon>Sedimentisphaeraceae</taxon>
        <taxon>Limihaloglobus</taxon>
    </lineage>
</organism>
<evidence type="ECO:0000313" key="3">
    <source>
        <dbReference type="EMBL" id="AQQ72265.1"/>
    </source>
</evidence>
<evidence type="ECO:0000313" key="4">
    <source>
        <dbReference type="Proteomes" id="UP000188181"/>
    </source>
</evidence>
<dbReference type="Pfam" id="PF00480">
    <property type="entry name" value="ROK"/>
    <property type="match status" value="1"/>
</dbReference>
<sequence>MTNVPLDLKAIGIRNEHLVLCMLSRYGRMSQTQLRRRTKLSVSTLSYIISRLRSKQLINESKGSSSSRGPKPMIISINPRGAFILGVDISPNSLRIGLFDFEVELVESKLIRLDNNEPEHVCSQIASCAFGLLSGNSIDPQSVLGIGVGLSGTIKSDGSVELSSPMGWKSVPVKEMLQSRFCFPVSMFTTRTRLLAETESSGAGDKNVMYVNVGSGVGSHIISDGRLLRGATDNAGEIGHIVIDPDGPECGCGNFGCLETFISGPAIARRIRHDIENGVNTSLSERCDDNMLPESIIAELALAVKSRDRYSIRLQSDIAEQLASAVAVAINFYDPQKIILGGYVALQCFDAMKEAIFSAIKTEVYDSTARQITIVPAKAGEDALVIGCARAVLEEKMAF</sequence>
<dbReference type="PANTHER" id="PTHR18964:SF149">
    <property type="entry name" value="BIFUNCTIONAL UDP-N-ACETYLGLUCOSAMINE 2-EPIMERASE_N-ACETYLMANNOSAMINE KINASE"/>
    <property type="match status" value="1"/>
</dbReference>
<reference evidence="4" key="1">
    <citation type="submission" date="2017-02" db="EMBL/GenBank/DDBJ databases">
        <title>Comparative genomics and description of representatives of a novel lineage of planctomycetes thriving in anoxic sediments.</title>
        <authorList>
            <person name="Spring S."/>
            <person name="Bunk B."/>
            <person name="Sproer C."/>
        </authorList>
    </citation>
    <scope>NUCLEOTIDE SEQUENCE [LARGE SCALE GENOMIC DNA]</scope>
    <source>
        <strain evidence="4">SM-Chi-D1</strain>
    </source>
</reference>
<dbReference type="InterPro" id="IPR000600">
    <property type="entry name" value="ROK"/>
</dbReference>
<dbReference type="SUPFAM" id="SSF53067">
    <property type="entry name" value="Actin-like ATPase domain"/>
    <property type="match status" value="1"/>
</dbReference>
<dbReference type="InterPro" id="IPR043129">
    <property type="entry name" value="ATPase_NBD"/>
</dbReference>
<dbReference type="EMBL" id="CP019646">
    <property type="protein sequence ID" value="AQQ72265.1"/>
    <property type="molecule type" value="Genomic_DNA"/>
</dbReference>